<evidence type="ECO:0000259" key="1">
    <source>
        <dbReference type="SMART" id="SM00849"/>
    </source>
</evidence>
<dbReference type="SMART" id="SM00849">
    <property type="entry name" value="Lactamase_B"/>
    <property type="match status" value="1"/>
</dbReference>
<dbReference type="EMBL" id="AP021874">
    <property type="protein sequence ID" value="BBO68642.1"/>
    <property type="molecule type" value="Genomic_DNA"/>
</dbReference>
<accession>A0A5K7YGE2</accession>
<name>A0A5K7YGE2_9BACT</name>
<organism evidence="2 3">
    <name type="scientific">Desulfosarcina alkanivorans</name>
    <dbReference type="NCBI Taxonomy" id="571177"/>
    <lineage>
        <taxon>Bacteria</taxon>
        <taxon>Pseudomonadati</taxon>
        <taxon>Thermodesulfobacteriota</taxon>
        <taxon>Desulfobacteria</taxon>
        <taxon>Desulfobacterales</taxon>
        <taxon>Desulfosarcinaceae</taxon>
        <taxon>Desulfosarcina</taxon>
    </lineage>
</organism>
<dbReference type="InterPro" id="IPR050855">
    <property type="entry name" value="NDM-1-like"/>
</dbReference>
<dbReference type="Gene3D" id="3.60.15.10">
    <property type="entry name" value="Ribonuclease Z/Hydroxyacylglutathione hydrolase-like"/>
    <property type="match status" value="1"/>
</dbReference>
<gene>
    <name evidence="2" type="ORF">DSCA_25720</name>
</gene>
<protein>
    <recommendedName>
        <fullName evidence="1">Metallo-beta-lactamase domain-containing protein</fullName>
    </recommendedName>
</protein>
<dbReference type="Proteomes" id="UP000427906">
    <property type="component" value="Chromosome"/>
</dbReference>
<dbReference type="AlphaFoldDB" id="A0A5K7YGE2"/>
<dbReference type="KEGG" id="dalk:DSCA_25720"/>
<evidence type="ECO:0000313" key="2">
    <source>
        <dbReference type="EMBL" id="BBO68642.1"/>
    </source>
</evidence>
<reference evidence="2 3" key="1">
    <citation type="submission" date="2019-11" db="EMBL/GenBank/DDBJ databases">
        <title>Comparative genomics of hydrocarbon-degrading Desulfosarcina strains.</title>
        <authorList>
            <person name="Watanabe M."/>
            <person name="Kojima H."/>
            <person name="Fukui M."/>
        </authorList>
    </citation>
    <scope>NUCLEOTIDE SEQUENCE [LARGE SCALE GENOMIC DNA]</scope>
    <source>
        <strain evidence="2 3">PL12</strain>
    </source>
</reference>
<dbReference type="SUPFAM" id="SSF56281">
    <property type="entry name" value="Metallo-hydrolase/oxidoreductase"/>
    <property type="match status" value="1"/>
</dbReference>
<dbReference type="InterPro" id="IPR001279">
    <property type="entry name" value="Metallo-B-lactamas"/>
</dbReference>
<sequence length="319" mass="35989">MNYQDQHNNEMGTTMNRSFPEQLTDHVTVFGNDHFRHYLVGEYQEVLIECGVTSSVRDFAEQLSDSARQGPEKLLAMHAHFDHVCGIPELKRHFPDAKVLASPAAARVLDNPKVVAGFFDQDRKLPGRFETGLSEAPAGRSPQPNRIPVDRTVSGGDRIALKGGGDLELIAAPGHSPCGLAAWFERDRVLFISDALGFPISEDTIFPVFFHTYRPYMETIEKLAKYPAEVLAFPHKRIWQGKDVKAVFSRALSAAQNIREEIVSGVAKGRKLSDLKQMLFDRFYREHLRTYTPENIRLCVDLLVRRSIEDRCTDNAHPS</sequence>
<dbReference type="InterPro" id="IPR036866">
    <property type="entry name" value="RibonucZ/Hydroxyglut_hydro"/>
</dbReference>
<dbReference type="Pfam" id="PF00753">
    <property type="entry name" value="Lactamase_B"/>
    <property type="match status" value="1"/>
</dbReference>
<feature type="domain" description="Metallo-beta-lactamase" evidence="1">
    <location>
        <begin position="24"/>
        <end position="235"/>
    </location>
</feature>
<proteinExistence type="predicted"/>
<dbReference type="PANTHER" id="PTHR42951">
    <property type="entry name" value="METALLO-BETA-LACTAMASE DOMAIN-CONTAINING"/>
    <property type="match status" value="1"/>
</dbReference>
<keyword evidence="3" id="KW-1185">Reference proteome</keyword>
<evidence type="ECO:0000313" key="3">
    <source>
        <dbReference type="Proteomes" id="UP000427906"/>
    </source>
</evidence>